<name>A0A395S787_FUSSP</name>
<comment type="caution">
    <text evidence="1">The sequence shown here is derived from an EMBL/GenBank/DDBJ whole genome shotgun (WGS) entry which is preliminary data.</text>
</comment>
<reference evidence="1 2" key="1">
    <citation type="journal article" date="2018" name="PLoS Pathog.">
        <title>Evolution of structural diversity of trichothecenes, a family of toxins produced by plant pathogenic and entomopathogenic fungi.</title>
        <authorList>
            <person name="Proctor R.H."/>
            <person name="McCormick S.P."/>
            <person name="Kim H.S."/>
            <person name="Cardoza R.E."/>
            <person name="Stanley A.M."/>
            <person name="Lindo L."/>
            <person name="Kelly A."/>
            <person name="Brown D.W."/>
            <person name="Lee T."/>
            <person name="Vaughan M.M."/>
            <person name="Alexander N.J."/>
            <person name="Busman M."/>
            <person name="Gutierrez S."/>
        </authorList>
    </citation>
    <scope>NUCLEOTIDE SEQUENCE [LARGE SCALE GENOMIC DNA]</scope>
    <source>
        <strain evidence="1 2">NRRL 3299</strain>
    </source>
</reference>
<evidence type="ECO:0000313" key="1">
    <source>
        <dbReference type="EMBL" id="RGP68228.1"/>
    </source>
</evidence>
<dbReference type="EMBL" id="PXOF01000074">
    <property type="protein sequence ID" value="RGP68228.1"/>
    <property type="molecule type" value="Genomic_DNA"/>
</dbReference>
<sequence>MPDFRRLFTVAKVLTCSCFSSRKPATARPYQVDNVRASLGQEEHDWSTQDQYYGISQSSFDVLTHPDKFEIIDEQDKFAAAGTAVKKD</sequence>
<organism evidence="1 2">
    <name type="scientific">Fusarium sporotrichioides</name>
    <dbReference type="NCBI Taxonomy" id="5514"/>
    <lineage>
        <taxon>Eukaryota</taxon>
        <taxon>Fungi</taxon>
        <taxon>Dikarya</taxon>
        <taxon>Ascomycota</taxon>
        <taxon>Pezizomycotina</taxon>
        <taxon>Sordariomycetes</taxon>
        <taxon>Hypocreomycetidae</taxon>
        <taxon>Hypocreales</taxon>
        <taxon>Nectriaceae</taxon>
        <taxon>Fusarium</taxon>
    </lineage>
</organism>
<evidence type="ECO:0000313" key="2">
    <source>
        <dbReference type="Proteomes" id="UP000266152"/>
    </source>
</evidence>
<gene>
    <name evidence="1" type="ORF">FSPOR_5481</name>
</gene>
<accession>A0A395S787</accession>
<dbReference type="Proteomes" id="UP000266152">
    <property type="component" value="Unassembled WGS sequence"/>
</dbReference>
<protein>
    <submittedName>
        <fullName evidence="1">Uncharacterized protein</fullName>
    </submittedName>
</protein>
<proteinExistence type="predicted"/>
<dbReference type="AlphaFoldDB" id="A0A395S787"/>
<keyword evidence="2" id="KW-1185">Reference proteome</keyword>